<feature type="transmembrane region" description="Helical" evidence="1">
    <location>
        <begin position="61"/>
        <end position="85"/>
    </location>
</feature>
<dbReference type="Proteomes" id="UP000230843">
    <property type="component" value="Unassembled WGS sequence"/>
</dbReference>
<accession>A0A2M7Z6Q5</accession>
<evidence type="ECO:0000313" key="4">
    <source>
        <dbReference type="Proteomes" id="UP000230843"/>
    </source>
</evidence>
<feature type="transmembrane region" description="Helical" evidence="1">
    <location>
        <begin position="210"/>
        <end position="241"/>
    </location>
</feature>
<feature type="transmembrane region" description="Helical" evidence="1">
    <location>
        <begin position="129"/>
        <end position="148"/>
    </location>
</feature>
<reference evidence="4" key="1">
    <citation type="submission" date="2017-09" db="EMBL/GenBank/DDBJ databases">
        <title>Depth-based differentiation of microbial function through sediment-hosted aquifers and enrichment of novel symbionts in the deep terrestrial subsurface.</title>
        <authorList>
            <person name="Probst A.J."/>
            <person name="Ladd B."/>
            <person name="Jarett J.K."/>
            <person name="Geller-Mcgrath D.E."/>
            <person name="Sieber C.M.K."/>
            <person name="Emerson J.B."/>
            <person name="Anantharaman K."/>
            <person name="Thomas B.C."/>
            <person name="Malmstrom R."/>
            <person name="Stieglmeier M."/>
            <person name="Klingl A."/>
            <person name="Woyke T."/>
            <person name="Ryan C.M."/>
            <person name="Banfield J.F."/>
        </authorList>
    </citation>
    <scope>NUCLEOTIDE SEQUENCE [LARGE SCALE GENOMIC DNA]</scope>
</reference>
<evidence type="ECO:0000256" key="1">
    <source>
        <dbReference type="SAM" id="Phobius"/>
    </source>
</evidence>
<evidence type="ECO:0000313" key="3">
    <source>
        <dbReference type="EMBL" id="PJA89826.1"/>
    </source>
</evidence>
<keyword evidence="1" id="KW-0812">Transmembrane</keyword>
<sequence>MLIKPVEIIKKTANLYKENFKVFLQYVLLLLIPNGVISVLQPFVAKIALSDTATNSMLFNGYIVLVIISWFLTFWISAGLIRVLYAKYSGKEVKDIKTELLNVKHLLFPAILASILTAIIVVLGTILFIIPGVIFSIWYIFSLHEVIINEKKVMDALKSSKELVTGRWFAVLWRLFATIIVFGIAMAIITGTTGVILNGLISVIGKDSSIYTVAMIIINLVVSFVSLLFVPLTTGVVVLLFSELQKTPKVAEVAQKQ</sequence>
<gene>
    <name evidence="3" type="ORF">CO137_02140</name>
</gene>
<feature type="transmembrane region" description="Helical" evidence="1">
    <location>
        <begin position="168"/>
        <end position="190"/>
    </location>
</feature>
<name>A0A2M7Z6Q5_9BACT</name>
<dbReference type="Pfam" id="PF10110">
    <property type="entry name" value="GPDPase_memb"/>
    <property type="match status" value="1"/>
</dbReference>
<comment type="caution">
    <text evidence="3">The sequence shown here is derived from an EMBL/GenBank/DDBJ whole genome shotgun (WGS) entry which is preliminary data.</text>
</comment>
<dbReference type="InterPro" id="IPR018476">
    <property type="entry name" value="GlyceroP-diester-Pdiesterase_M"/>
</dbReference>
<organism evidence="3 4">
    <name type="scientific">Candidatus Magasanikbacteria bacterium CG_4_9_14_3_um_filter_32_9</name>
    <dbReference type="NCBI Taxonomy" id="1974644"/>
    <lineage>
        <taxon>Bacteria</taxon>
        <taxon>Candidatus Magasanikiibacteriota</taxon>
    </lineage>
</organism>
<evidence type="ECO:0000259" key="2">
    <source>
        <dbReference type="Pfam" id="PF10110"/>
    </source>
</evidence>
<feature type="transmembrane region" description="Helical" evidence="1">
    <location>
        <begin position="20"/>
        <end position="41"/>
    </location>
</feature>
<dbReference type="EMBL" id="PFVJ01000045">
    <property type="protein sequence ID" value="PJA89826.1"/>
    <property type="molecule type" value="Genomic_DNA"/>
</dbReference>
<proteinExistence type="predicted"/>
<feature type="domain" description="Glycerophosphoryl diester phosphodiesterase membrane" evidence="2">
    <location>
        <begin position="113"/>
        <end position="240"/>
    </location>
</feature>
<keyword evidence="1" id="KW-0472">Membrane</keyword>
<feature type="transmembrane region" description="Helical" evidence="1">
    <location>
        <begin position="106"/>
        <end position="123"/>
    </location>
</feature>
<keyword evidence="1" id="KW-1133">Transmembrane helix</keyword>
<dbReference type="AlphaFoldDB" id="A0A2M7Z6Q5"/>
<protein>
    <recommendedName>
        <fullName evidence="2">Glycerophosphoryl diester phosphodiesterase membrane domain-containing protein</fullName>
    </recommendedName>
</protein>